<gene>
    <name evidence="1" type="ORF">GCM10010191_02500</name>
</gene>
<sequence>MDDDPAQRPNFAHALTNLGGQLGILDRHREKLAAWREAVAVWRALASGDEALYGETYRAARSFLQQRLQQQGFDDEAINLDL</sequence>
<dbReference type="EMBL" id="BAAARW010000001">
    <property type="protein sequence ID" value="GAA2399156.1"/>
    <property type="molecule type" value="Genomic_DNA"/>
</dbReference>
<dbReference type="RefSeq" id="WP_344586377.1">
    <property type="nucleotide sequence ID" value="NZ_BAAARW010000001.1"/>
</dbReference>
<accession>A0ABN3IAT7</accession>
<name>A0ABN3IAT7_9ACTN</name>
<comment type="caution">
    <text evidence="1">The sequence shown here is derived from an EMBL/GenBank/DDBJ whole genome shotgun (WGS) entry which is preliminary data.</text>
</comment>
<keyword evidence="2" id="KW-1185">Reference proteome</keyword>
<organism evidence="1 2">
    <name type="scientific">Actinomadura vinacea</name>
    <dbReference type="NCBI Taxonomy" id="115336"/>
    <lineage>
        <taxon>Bacteria</taxon>
        <taxon>Bacillati</taxon>
        <taxon>Actinomycetota</taxon>
        <taxon>Actinomycetes</taxon>
        <taxon>Streptosporangiales</taxon>
        <taxon>Thermomonosporaceae</taxon>
        <taxon>Actinomadura</taxon>
    </lineage>
</organism>
<evidence type="ECO:0000313" key="2">
    <source>
        <dbReference type="Proteomes" id="UP001501231"/>
    </source>
</evidence>
<reference evidence="1 2" key="1">
    <citation type="journal article" date="2019" name="Int. J. Syst. Evol. Microbiol.">
        <title>The Global Catalogue of Microorganisms (GCM) 10K type strain sequencing project: providing services to taxonomists for standard genome sequencing and annotation.</title>
        <authorList>
            <consortium name="The Broad Institute Genomics Platform"/>
            <consortium name="The Broad Institute Genome Sequencing Center for Infectious Disease"/>
            <person name="Wu L."/>
            <person name="Ma J."/>
        </authorList>
    </citation>
    <scope>NUCLEOTIDE SEQUENCE [LARGE SCALE GENOMIC DNA]</scope>
    <source>
        <strain evidence="1 2">JCM 3325</strain>
    </source>
</reference>
<dbReference type="Proteomes" id="UP001501231">
    <property type="component" value="Unassembled WGS sequence"/>
</dbReference>
<proteinExistence type="predicted"/>
<protein>
    <submittedName>
        <fullName evidence="1">Uncharacterized protein</fullName>
    </submittedName>
</protein>
<evidence type="ECO:0000313" key="1">
    <source>
        <dbReference type="EMBL" id="GAA2399156.1"/>
    </source>
</evidence>